<dbReference type="RefSeq" id="WP_013364127.1">
    <property type="nucleotide sequence ID" value="NC_014618.1"/>
</dbReference>
<dbReference type="EMBL" id="CP002272">
    <property type="protein sequence ID" value="ADO46345.1"/>
    <property type="molecule type" value="Genomic_DNA"/>
</dbReference>
<gene>
    <name evidence="2" type="ordered locus">Entcl_0067</name>
</gene>
<evidence type="ECO:0000313" key="2">
    <source>
        <dbReference type="EMBL" id="ADO46345.1"/>
    </source>
</evidence>
<dbReference type="InterPro" id="IPR018640">
    <property type="entry name" value="DUF2063"/>
</dbReference>
<dbReference type="AlphaFoldDB" id="E3G8F6"/>
<protein>
    <recommendedName>
        <fullName evidence="1">Putative DNA-binding domain-containing protein</fullName>
    </recommendedName>
</protein>
<sequence>MSLSPAVPASLAAAQAEFSARLRASGAADKSCTRGMTLYRNIIRENISDVLQNVFPLFCCKRDRSAVYQLVDRFVNQHHSTQPEFHQIATELLLFVREKEPLSPYDLALVEYEWLLYAVEIDDSEVPFPQPIRQKPARLHNVDVIPNPTLRIIALPFWLKEGEPCDEEIPLHNYYAVYRKHNNEIYQKRLHLTDVHLLSGLNNQTTAVSLEQLQTQVACSFSTLPLHVWLEANNNDELLSLKYRG</sequence>
<evidence type="ECO:0000313" key="3">
    <source>
        <dbReference type="Proteomes" id="UP000006872"/>
    </source>
</evidence>
<accession>E3G8F6</accession>
<dbReference type="Gene3D" id="1.10.150.690">
    <property type="entry name" value="DUF2063"/>
    <property type="match status" value="1"/>
</dbReference>
<reference evidence="3" key="1">
    <citation type="submission" date="2010-10" db="EMBL/GenBank/DDBJ databases">
        <title>Complete sequence of Enterobacter cloacae SCF1.</title>
        <authorList>
            <consortium name="US DOE Joint Genome Institute"/>
            <person name="Lucas S."/>
            <person name="Copeland A."/>
            <person name="Lapidus A."/>
            <person name="Cheng J.-F."/>
            <person name="Bruce D."/>
            <person name="Goodwin L."/>
            <person name="Pitluck S."/>
            <person name="Davenport K."/>
            <person name="Detter J.C."/>
            <person name="Han C."/>
            <person name="Tapia R."/>
            <person name="Land M."/>
            <person name="Hauser L."/>
            <person name="Chang Y.-J."/>
            <person name="Jeffries C."/>
            <person name="Kyrpides N."/>
            <person name="Ivanova N."/>
            <person name="Mikhailova N."/>
            <person name="DeAngelis K."/>
            <person name="Arkin A.P."/>
            <person name="Chivian D."/>
            <person name="Edwards B."/>
            <person name="Woo H."/>
            <person name="Hazen T.C."/>
            <person name="Woyke T."/>
        </authorList>
    </citation>
    <scope>NUCLEOTIDE SEQUENCE [LARGE SCALE GENOMIC DNA]</scope>
    <source>
        <strain evidence="3">SCF1</strain>
    </source>
</reference>
<dbReference type="HOGENOM" id="CLU_1064970_0_0_6"/>
<dbReference type="InterPro" id="IPR044922">
    <property type="entry name" value="DUF2063_N_sf"/>
</dbReference>
<dbReference type="eggNOG" id="COG3219">
    <property type="taxonomic scope" value="Bacteria"/>
</dbReference>
<keyword evidence="3" id="KW-1185">Reference proteome</keyword>
<organism evidence="2 3">
    <name type="scientific">Enterobacter lignolyticus (strain SCF1)</name>
    <dbReference type="NCBI Taxonomy" id="701347"/>
    <lineage>
        <taxon>Bacteria</taxon>
        <taxon>Pseudomonadati</taxon>
        <taxon>Pseudomonadota</taxon>
        <taxon>Gammaproteobacteria</taxon>
        <taxon>Enterobacterales</taxon>
        <taxon>Enterobacteriaceae</taxon>
        <taxon>Pluralibacter</taxon>
    </lineage>
</organism>
<dbReference type="Proteomes" id="UP000006872">
    <property type="component" value="Chromosome"/>
</dbReference>
<proteinExistence type="predicted"/>
<evidence type="ECO:0000259" key="1">
    <source>
        <dbReference type="Pfam" id="PF09836"/>
    </source>
</evidence>
<feature type="domain" description="Putative DNA-binding" evidence="1">
    <location>
        <begin position="14"/>
        <end position="95"/>
    </location>
</feature>
<reference evidence="2 3" key="2">
    <citation type="journal article" date="2011" name="Stand. Genomic Sci.">
        <title>Complete genome sequence of 'Enterobacter lignolyticus' SCF1.</title>
        <authorList>
            <person name="Deangelis K.M."/>
            <person name="D'Haeseleer P."/>
            <person name="Chivian D."/>
            <person name="Fortney J.L."/>
            <person name="Khudyakov J."/>
            <person name="Simmons B."/>
            <person name="Woo H."/>
            <person name="Arkin A.P."/>
            <person name="Davenport K.W."/>
            <person name="Goodwin L."/>
            <person name="Chen A."/>
            <person name="Ivanova N."/>
            <person name="Kyrpides N.C."/>
            <person name="Mavromatis K."/>
            <person name="Woyke T."/>
            <person name="Hazen T.C."/>
        </authorList>
    </citation>
    <scope>NUCLEOTIDE SEQUENCE [LARGE SCALE GENOMIC DNA]</scope>
    <source>
        <strain evidence="2 3">SCF1</strain>
    </source>
</reference>
<name>E3G8F6_ENTLS</name>
<dbReference type="STRING" id="701347.Entcl_0067"/>
<dbReference type="Pfam" id="PF09836">
    <property type="entry name" value="DUF2063"/>
    <property type="match status" value="1"/>
</dbReference>
<dbReference type="KEGG" id="esc:Entcl_0067"/>